<evidence type="ECO:0000256" key="1">
    <source>
        <dbReference type="SAM" id="MobiDB-lite"/>
    </source>
</evidence>
<feature type="region of interest" description="Disordered" evidence="1">
    <location>
        <begin position="115"/>
        <end position="139"/>
    </location>
</feature>
<dbReference type="Proteomes" id="UP000287033">
    <property type="component" value="Unassembled WGS sequence"/>
</dbReference>
<reference evidence="2 3" key="1">
    <citation type="journal article" date="2018" name="Nat. Ecol. Evol.">
        <title>Shark genomes provide insights into elasmobranch evolution and the origin of vertebrates.</title>
        <authorList>
            <person name="Hara Y"/>
            <person name="Yamaguchi K"/>
            <person name="Onimaru K"/>
            <person name="Kadota M"/>
            <person name="Koyanagi M"/>
            <person name="Keeley SD"/>
            <person name="Tatsumi K"/>
            <person name="Tanaka K"/>
            <person name="Motone F"/>
            <person name="Kageyama Y"/>
            <person name="Nozu R"/>
            <person name="Adachi N"/>
            <person name="Nishimura O"/>
            <person name="Nakagawa R"/>
            <person name="Tanegashima C"/>
            <person name="Kiyatake I"/>
            <person name="Matsumoto R"/>
            <person name="Murakumo K"/>
            <person name="Nishida K"/>
            <person name="Terakita A"/>
            <person name="Kuratani S"/>
            <person name="Sato K"/>
            <person name="Hyodo S Kuraku.S."/>
        </authorList>
    </citation>
    <scope>NUCLEOTIDE SEQUENCE [LARGE SCALE GENOMIC DNA]</scope>
</reference>
<feature type="compositionally biased region" description="Low complexity" evidence="1">
    <location>
        <begin position="118"/>
        <end position="129"/>
    </location>
</feature>
<keyword evidence="3" id="KW-1185">Reference proteome</keyword>
<name>A0A401RIR0_CHIPU</name>
<dbReference type="OrthoDB" id="6262491at2759"/>
<evidence type="ECO:0000313" key="2">
    <source>
        <dbReference type="EMBL" id="GCC18042.1"/>
    </source>
</evidence>
<comment type="caution">
    <text evidence="2">The sequence shown here is derived from an EMBL/GenBank/DDBJ whole genome shotgun (WGS) entry which is preliminary data.</text>
</comment>
<proteinExistence type="predicted"/>
<dbReference type="EMBL" id="BEZZ01002843">
    <property type="protein sequence ID" value="GCC18042.1"/>
    <property type="molecule type" value="Genomic_DNA"/>
</dbReference>
<dbReference type="PANTHER" id="PTHR45532">
    <property type="entry name" value="WD REPEAT-CONTAINING PROTEIN 97"/>
    <property type="match status" value="1"/>
</dbReference>
<dbReference type="AlphaFoldDB" id="A0A401RIR0"/>
<protein>
    <submittedName>
        <fullName evidence="2">Uncharacterized protein</fullName>
    </submittedName>
</protein>
<dbReference type="STRING" id="137246.A0A401RIR0"/>
<accession>A0A401RIR0</accession>
<feature type="non-terminal residue" evidence="2">
    <location>
        <position position="1"/>
    </location>
</feature>
<dbReference type="PANTHER" id="PTHR45532:SF1">
    <property type="entry name" value="WD REPEAT-CONTAINING PROTEIN 97"/>
    <property type="match status" value="1"/>
</dbReference>
<organism evidence="2 3">
    <name type="scientific">Chiloscyllium punctatum</name>
    <name type="common">Brownbanded bambooshark</name>
    <name type="synonym">Hemiscyllium punctatum</name>
    <dbReference type="NCBI Taxonomy" id="137246"/>
    <lineage>
        <taxon>Eukaryota</taxon>
        <taxon>Metazoa</taxon>
        <taxon>Chordata</taxon>
        <taxon>Craniata</taxon>
        <taxon>Vertebrata</taxon>
        <taxon>Chondrichthyes</taxon>
        <taxon>Elasmobranchii</taxon>
        <taxon>Galeomorphii</taxon>
        <taxon>Galeoidea</taxon>
        <taxon>Orectolobiformes</taxon>
        <taxon>Hemiscylliidae</taxon>
        <taxon>Chiloscyllium</taxon>
    </lineage>
</organism>
<evidence type="ECO:0000313" key="3">
    <source>
        <dbReference type="Proteomes" id="UP000287033"/>
    </source>
</evidence>
<gene>
    <name evidence="2" type="ORF">chiPu_0020713</name>
</gene>
<sequence length="285" mass="32885">FQPQEHFIRAALWALKELTPNSQELLVELMAQYLQSDILLRNSIMLLLADIGLIDPHNFFETEMNSWIAFDEAKSSSKEKLRHLSSTWLKKWTRKFKEHVRTALKSLKKGKTLRGTISVPQSPTPSVSPGALPRKVDPNQPTTIRIPEGLQSGSLEQLHPIETVNYFSELQLQNKLKELMAAENEEAARSQRDREKTLNTVLFLPKIQRDRALLRLGETTMTRKQLERSLTFDIGRYIKLKVPKINLNPFPSVVDNYPIQHVLITLRHSAQKYFILEHSYVSSYS</sequence>